<dbReference type="Proteomes" id="UP000658225">
    <property type="component" value="Unassembled WGS sequence"/>
</dbReference>
<dbReference type="AlphaFoldDB" id="A0A927MQ67"/>
<name>A0A927MQ67_9BACL</name>
<sequence>MSNEKGGLIKKKMKPTIMQPSVPVKKSDMDFGYTEHNKQKISTPVTPAVTPETTKIAPPTPRKKLGVGKSNSTKSLKVPTLIHSELNLLGSFMDEHKTYVILQTLIDSYVKNELTDRQQRQFDFMVEAFSEDNQQRDTYQK</sequence>
<reference evidence="2" key="1">
    <citation type="submission" date="2020-10" db="EMBL/GenBank/DDBJ databases">
        <title>Genomic Encyclopedia of Type Strains, Phase IV (KMG-IV): sequencing the most valuable type-strain genomes for metagenomic binning, comparative biology and taxonomic classification.</title>
        <authorList>
            <person name="Goeker M."/>
        </authorList>
    </citation>
    <scope>NUCLEOTIDE SEQUENCE</scope>
    <source>
        <strain evidence="2">DSM 13886</strain>
    </source>
</reference>
<gene>
    <name evidence="2" type="ORF">H4683_004073</name>
</gene>
<evidence type="ECO:0000313" key="2">
    <source>
        <dbReference type="EMBL" id="MBE1556947.1"/>
    </source>
</evidence>
<comment type="caution">
    <text evidence="2">The sequence shown here is derived from an EMBL/GenBank/DDBJ whole genome shotgun (WGS) entry which is preliminary data.</text>
</comment>
<proteinExistence type="predicted"/>
<accession>A0A927MQ67</accession>
<feature type="compositionally biased region" description="Low complexity" evidence="1">
    <location>
        <begin position="43"/>
        <end position="54"/>
    </location>
</feature>
<protein>
    <submittedName>
        <fullName evidence="2">Uncharacterized protein</fullName>
    </submittedName>
</protein>
<keyword evidence="3" id="KW-1185">Reference proteome</keyword>
<evidence type="ECO:0000256" key="1">
    <source>
        <dbReference type="SAM" id="MobiDB-lite"/>
    </source>
</evidence>
<feature type="compositionally biased region" description="Basic and acidic residues" evidence="1">
    <location>
        <begin position="25"/>
        <end position="38"/>
    </location>
</feature>
<feature type="region of interest" description="Disordered" evidence="1">
    <location>
        <begin position="1"/>
        <end position="72"/>
    </location>
</feature>
<organism evidence="2 3">
    <name type="scientific">Sporosarcina limicola</name>
    <dbReference type="NCBI Taxonomy" id="34101"/>
    <lineage>
        <taxon>Bacteria</taxon>
        <taxon>Bacillati</taxon>
        <taxon>Bacillota</taxon>
        <taxon>Bacilli</taxon>
        <taxon>Bacillales</taxon>
        <taxon>Caryophanaceae</taxon>
        <taxon>Sporosarcina</taxon>
    </lineage>
</organism>
<evidence type="ECO:0000313" key="3">
    <source>
        <dbReference type="Proteomes" id="UP000658225"/>
    </source>
</evidence>
<dbReference type="RefSeq" id="WP_192600548.1">
    <property type="nucleotide sequence ID" value="NZ_JADBEL010000042.1"/>
</dbReference>
<dbReference type="EMBL" id="JADBEL010000042">
    <property type="protein sequence ID" value="MBE1556947.1"/>
    <property type="molecule type" value="Genomic_DNA"/>
</dbReference>